<dbReference type="OrthoDB" id="7845475at2"/>
<feature type="chain" id="PRO_5004168561" description="Lipoprotein" evidence="1">
    <location>
        <begin position="32"/>
        <end position="194"/>
    </location>
</feature>
<proteinExistence type="predicted"/>
<evidence type="ECO:0008006" key="4">
    <source>
        <dbReference type="Google" id="ProtNLM"/>
    </source>
</evidence>
<dbReference type="Gene3D" id="2.60.460.10">
    <property type="entry name" value="protein yfey like domain"/>
    <property type="match status" value="1"/>
</dbReference>
<accession>Q0AN61</accession>
<dbReference type="InterPro" id="IPR010938">
    <property type="entry name" value="DUF1131"/>
</dbReference>
<feature type="signal peptide" evidence="1">
    <location>
        <begin position="1"/>
        <end position="31"/>
    </location>
</feature>
<gene>
    <name evidence="2" type="ordered locus">Mmar10_1984</name>
</gene>
<dbReference type="AlphaFoldDB" id="Q0AN61"/>
<organism evidence="2 3">
    <name type="scientific">Maricaulis maris (strain MCS10)</name>
    <name type="common">Caulobacter maris</name>
    <dbReference type="NCBI Taxonomy" id="394221"/>
    <lineage>
        <taxon>Bacteria</taxon>
        <taxon>Pseudomonadati</taxon>
        <taxon>Pseudomonadota</taxon>
        <taxon>Alphaproteobacteria</taxon>
        <taxon>Maricaulales</taxon>
        <taxon>Maricaulaceae</taxon>
        <taxon>Maricaulis</taxon>
    </lineage>
</organism>
<dbReference type="KEGG" id="mmr:Mmar10_1984"/>
<dbReference type="Pfam" id="PF06572">
    <property type="entry name" value="DUF1131"/>
    <property type="match status" value="1"/>
</dbReference>
<dbReference type="Proteomes" id="UP000001964">
    <property type="component" value="Chromosome"/>
</dbReference>
<dbReference type="HOGENOM" id="CLU_1401015_0_0_5"/>
<protein>
    <recommendedName>
        <fullName evidence="4">Lipoprotein</fullName>
    </recommendedName>
</protein>
<sequence length="194" mass="20458" precursor="true">MEGLPMLPLSRAITLATLTASLALVASCSNASQTDDAALWTANPDRLGPITADTPFRQDALAEALVGFTVNPGQASAEGETYLIYEARRTDAAPVELVIDGDGEQLLAVTVRVAELVQSALDVGMLAGAVDLDPDLCFPGVEERSGDVVCQDERPTGLTYWIRVDHAGPDGELPPLETLNAGTVYEIQWVPVPG</sequence>
<name>Q0AN61_MARMM</name>
<dbReference type="EMBL" id="CP000449">
    <property type="protein sequence ID" value="ABI66276.1"/>
    <property type="molecule type" value="Genomic_DNA"/>
</dbReference>
<evidence type="ECO:0000256" key="1">
    <source>
        <dbReference type="SAM" id="SignalP"/>
    </source>
</evidence>
<keyword evidence="3" id="KW-1185">Reference proteome</keyword>
<keyword evidence="1" id="KW-0732">Signal</keyword>
<reference evidence="2 3" key="1">
    <citation type="submission" date="2006-08" db="EMBL/GenBank/DDBJ databases">
        <title>Complete sequence of Maricaulis maris MCS10.</title>
        <authorList>
            <consortium name="US DOE Joint Genome Institute"/>
            <person name="Copeland A."/>
            <person name="Lucas S."/>
            <person name="Lapidus A."/>
            <person name="Barry K."/>
            <person name="Detter J.C."/>
            <person name="Glavina del Rio T."/>
            <person name="Hammon N."/>
            <person name="Israni S."/>
            <person name="Dalin E."/>
            <person name="Tice H."/>
            <person name="Pitluck S."/>
            <person name="Saunders E."/>
            <person name="Brettin T."/>
            <person name="Bruce D."/>
            <person name="Han C."/>
            <person name="Tapia R."/>
            <person name="Gilna P."/>
            <person name="Schmutz J."/>
            <person name="Larimer F."/>
            <person name="Land M."/>
            <person name="Hauser L."/>
            <person name="Kyrpides N."/>
            <person name="Mikhailova N."/>
            <person name="Viollier P."/>
            <person name="Stephens C."/>
            <person name="Richardson P."/>
        </authorList>
    </citation>
    <scope>NUCLEOTIDE SEQUENCE [LARGE SCALE GENOMIC DNA]</scope>
    <source>
        <strain evidence="2 3">MCS10</strain>
    </source>
</reference>
<evidence type="ECO:0000313" key="3">
    <source>
        <dbReference type="Proteomes" id="UP000001964"/>
    </source>
</evidence>
<dbReference type="InterPro" id="IPR038714">
    <property type="entry name" value="YfeY-like_sf"/>
</dbReference>
<evidence type="ECO:0000313" key="2">
    <source>
        <dbReference type="EMBL" id="ABI66276.1"/>
    </source>
</evidence>
<dbReference type="STRING" id="394221.Mmar10_1984"/>